<evidence type="ECO:0000256" key="1">
    <source>
        <dbReference type="ARBA" id="ARBA00022574"/>
    </source>
</evidence>
<dbReference type="InterPro" id="IPR036322">
    <property type="entry name" value="WD40_repeat_dom_sf"/>
</dbReference>
<reference evidence="6 7" key="1">
    <citation type="submission" date="2017-07" db="EMBL/GenBank/DDBJ databases">
        <title>Genomes of Fischerella (Mastigocladus) sp. strains.</title>
        <authorList>
            <person name="Miller S.R."/>
        </authorList>
    </citation>
    <scope>NUCLEOTIDE SEQUENCE [LARGE SCALE GENOMIC DNA]</scope>
    <source>
        <strain evidence="6 7">CCMEE 5330</strain>
    </source>
</reference>
<feature type="repeat" description="WD" evidence="3">
    <location>
        <begin position="572"/>
        <end position="605"/>
    </location>
</feature>
<feature type="repeat" description="WD" evidence="3">
    <location>
        <begin position="358"/>
        <end position="399"/>
    </location>
</feature>
<dbReference type="PROSITE" id="PS00678">
    <property type="entry name" value="WD_REPEATS_1"/>
    <property type="match status" value="4"/>
</dbReference>
<dbReference type="PROSITE" id="PS50294">
    <property type="entry name" value="WD_REPEATS_REGION"/>
    <property type="match status" value="6"/>
</dbReference>
<feature type="domain" description="CHAT" evidence="5">
    <location>
        <begin position="102"/>
        <end position="236"/>
    </location>
</feature>
<dbReference type="InterPro" id="IPR001680">
    <property type="entry name" value="WD40_rpt"/>
</dbReference>
<feature type="repeat" description="WD" evidence="3">
    <location>
        <begin position="316"/>
        <end position="357"/>
    </location>
</feature>
<sequence>MLSKEQRLRLEREKNSLEQVYELQRDKLIKIRQALVIETDPSHKFQYEQQIIQEENELQKLSDRLDEIENKIQSLESINIQDESKTIQQTKILILTAIPHGLRLDKEIREIEEAIRRASNRDLFEIRVRTAVRPQDIRRAIAEEQPEIVHFCGHGLKDGSLLLEDEGGNHKPVSAEALASLFKLHVNYVKCVLLNACYSEKPAGAISQYIDYTIGMNKPIKDRAAIEFAKGFYDGLGYKLLGNQDVFQRAFDEAMVAIQMENLLEGSIPILWKRGITQKNPDIQIFQEDYPIPNTKSQTRNAQKSKADNWICIHTLTAHSNTVNSVAISPNGQTLVSASADKTIKIWNLNTGRQVHTLEGHSDTVNCVAISPDGQTLVSGSADKTIKIWNLHTGKQVRNLGGWFSVHLDSICSLAITPDGQTLISGSRDHTIKLWNLATGKQTGTLSQHSWGVYSLAITPDSQAIASDSLDHTIKLCLWDTEELLQSFLGHADWIWAIAISPNGKILASGSQDCTVKLWNLKTGELLHTLTDHHSPVHSVIFSWDGQILASGSYDNTIKLWSGENWQQIHTLTGHTNGVNAIAFSPNSRIIASASDDKTIKIWQR</sequence>
<dbReference type="EMBL" id="NMQI01000558">
    <property type="protein sequence ID" value="PMB39613.1"/>
    <property type="molecule type" value="Genomic_DNA"/>
</dbReference>
<dbReference type="PRINTS" id="PR00320">
    <property type="entry name" value="GPROTEINBRPT"/>
</dbReference>
<proteinExistence type="predicted"/>
<organism evidence="6 7">
    <name type="scientific">Fischerella thermalis CCMEE 5330</name>
    <dbReference type="NCBI Taxonomy" id="2019670"/>
    <lineage>
        <taxon>Bacteria</taxon>
        <taxon>Bacillati</taxon>
        <taxon>Cyanobacteriota</taxon>
        <taxon>Cyanophyceae</taxon>
        <taxon>Nostocales</taxon>
        <taxon>Hapalosiphonaceae</taxon>
        <taxon>Fischerella</taxon>
    </lineage>
</organism>
<dbReference type="InterPro" id="IPR015943">
    <property type="entry name" value="WD40/YVTN_repeat-like_dom_sf"/>
</dbReference>
<dbReference type="Proteomes" id="UP000234966">
    <property type="component" value="Unassembled WGS sequence"/>
</dbReference>
<dbReference type="InterPro" id="IPR019775">
    <property type="entry name" value="WD40_repeat_CS"/>
</dbReference>
<keyword evidence="2" id="KW-0677">Repeat</keyword>
<dbReference type="PANTHER" id="PTHR22847:SF637">
    <property type="entry name" value="WD REPEAT DOMAIN 5B"/>
    <property type="match status" value="1"/>
</dbReference>
<evidence type="ECO:0000256" key="3">
    <source>
        <dbReference type="PROSITE-ProRule" id="PRU00221"/>
    </source>
</evidence>
<dbReference type="AlphaFoldDB" id="A0A2N6LYK8"/>
<dbReference type="PROSITE" id="PS50082">
    <property type="entry name" value="WD_REPEATS_2"/>
    <property type="match status" value="6"/>
</dbReference>
<evidence type="ECO:0000313" key="7">
    <source>
        <dbReference type="Proteomes" id="UP000234966"/>
    </source>
</evidence>
<feature type="coiled-coil region" evidence="4">
    <location>
        <begin position="7"/>
        <end position="121"/>
    </location>
</feature>
<dbReference type="SMART" id="SM00320">
    <property type="entry name" value="WD40"/>
    <property type="match status" value="7"/>
</dbReference>
<dbReference type="InterPro" id="IPR020472">
    <property type="entry name" value="WD40_PAC1"/>
</dbReference>
<accession>A0A2N6LYK8</accession>
<dbReference type="Pfam" id="PF00400">
    <property type="entry name" value="WD40"/>
    <property type="match status" value="7"/>
</dbReference>
<comment type="caution">
    <text evidence="6">The sequence shown here is derived from an EMBL/GenBank/DDBJ whole genome shotgun (WGS) entry which is preliminary data.</text>
</comment>
<evidence type="ECO:0000256" key="2">
    <source>
        <dbReference type="ARBA" id="ARBA00022737"/>
    </source>
</evidence>
<feature type="repeat" description="WD" evidence="3">
    <location>
        <begin position="404"/>
        <end position="445"/>
    </location>
</feature>
<keyword evidence="1 3" id="KW-0853">WD repeat</keyword>
<evidence type="ECO:0000313" key="6">
    <source>
        <dbReference type="EMBL" id="PMB39613.1"/>
    </source>
</evidence>
<dbReference type="RefSeq" id="WP_102207609.1">
    <property type="nucleotide sequence ID" value="NZ_NMQI01000558.1"/>
</dbReference>
<dbReference type="CDD" id="cd00200">
    <property type="entry name" value="WD40"/>
    <property type="match status" value="1"/>
</dbReference>
<evidence type="ECO:0000256" key="4">
    <source>
        <dbReference type="SAM" id="Coils"/>
    </source>
</evidence>
<feature type="repeat" description="WD" evidence="3">
    <location>
        <begin position="530"/>
        <end position="571"/>
    </location>
</feature>
<gene>
    <name evidence="6" type="ORF">CEN41_21245</name>
</gene>
<dbReference type="PANTHER" id="PTHR22847">
    <property type="entry name" value="WD40 REPEAT PROTEIN"/>
    <property type="match status" value="1"/>
</dbReference>
<name>A0A2N6LYK8_9CYAN</name>
<dbReference type="Pfam" id="PF12770">
    <property type="entry name" value="CHAT"/>
    <property type="match status" value="1"/>
</dbReference>
<protein>
    <recommendedName>
        <fullName evidence="5">CHAT domain-containing protein</fullName>
    </recommendedName>
</protein>
<dbReference type="Gene3D" id="2.130.10.10">
    <property type="entry name" value="YVTN repeat-like/Quinoprotein amine dehydrogenase"/>
    <property type="match status" value="3"/>
</dbReference>
<dbReference type="InterPro" id="IPR024983">
    <property type="entry name" value="CHAT_dom"/>
</dbReference>
<dbReference type="SUPFAM" id="SSF50978">
    <property type="entry name" value="WD40 repeat-like"/>
    <property type="match status" value="1"/>
</dbReference>
<keyword evidence="4" id="KW-0175">Coiled coil</keyword>
<feature type="repeat" description="WD" evidence="3">
    <location>
        <begin position="488"/>
        <end position="529"/>
    </location>
</feature>
<evidence type="ECO:0000259" key="5">
    <source>
        <dbReference type="Pfam" id="PF12770"/>
    </source>
</evidence>